<comment type="caution">
    <text evidence="4">The sequence shown here is derived from an EMBL/GenBank/DDBJ whole genome shotgun (WGS) entry which is preliminary data.</text>
</comment>
<reference evidence="4 5" key="1">
    <citation type="submission" date="2023-05" db="EMBL/GenBank/DDBJ databases">
        <title>Draft genome sequence of Streptomyces sp. B-S-A8 isolated from a cave soil in Thailand.</title>
        <authorList>
            <person name="Chamroensaksri N."/>
            <person name="Muangham S."/>
        </authorList>
    </citation>
    <scope>NUCLEOTIDE SEQUENCE [LARGE SCALE GENOMIC DNA]</scope>
    <source>
        <strain evidence="4 5">B-S-A8</strain>
    </source>
</reference>
<dbReference type="Pfam" id="PF01551">
    <property type="entry name" value="Peptidase_M23"/>
    <property type="match status" value="1"/>
</dbReference>
<dbReference type="EMBL" id="JASCIR010000016">
    <property type="protein sequence ID" value="MDI3388384.1"/>
    <property type="molecule type" value="Genomic_DNA"/>
</dbReference>
<feature type="domain" description="M23ase beta-sheet core" evidence="3">
    <location>
        <begin position="58"/>
        <end position="159"/>
    </location>
</feature>
<dbReference type="Proteomes" id="UP001224661">
    <property type="component" value="Unassembled WGS sequence"/>
</dbReference>
<keyword evidence="4" id="KW-0378">Hydrolase</keyword>
<evidence type="ECO:0000313" key="4">
    <source>
        <dbReference type="EMBL" id="MDI3388384.1"/>
    </source>
</evidence>
<dbReference type="EC" id="3.4.-.-" evidence="4"/>
<dbReference type="Gene3D" id="2.70.70.10">
    <property type="entry name" value="Glucose Permease (Domain IIA)"/>
    <property type="match status" value="1"/>
</dbReference>
<feature type="region of interest" description="Disordered" evidence="2">
    <location>
        <begin position="1"/>
        <end position="36"/>
    </location>
</feature>
<dbReference type="CDD" id="cd12797">
    <property type="entry name" value="M23_peptidase"/>
    <property type="match status" value="1"/>
</dbReference>
<gene>
    <name evidence="4" type="ORF">QIS99_19565</name>
</gene>
<evidence type="ECO:0000259" key="3">
    <source>
        <dbReference type="Pfam" id="PF01551"/>
    </source>
</evidence>
<proteinExistence type="predicted"/>
<dbReference type="SUPFAM" id="SSF51261">
    <property type="entry name" value="Duplicated hybrid motif"/>
    <property type="match status" value="1"/>
</dbReference>
<dbReference type="PANTHER" id="PTHR21666:SF289">
    <property type="entry name" value="L-ALA--D-GLU ENDOPEPTIDASE"/>
    <property type="match status" value="1"/>
</dbReference>
<accession>A0ABT6RVC0</accession>
<evidence type="ECO:0000256" key="2">
    <source>
        <dbReference type="SAM" id="MobiDB-lite"/>
    </source>
</evidence>
<dbReference type="PANTHER" id="PTHR21666">
    <property type="entry name" value="PEPTIDASE-RELATED"/>
    <property type="match status" value="1"/>
</dbReference>
<organism evidence="4 5">
    <name type="scientific">Streptomyces solicavernae</name>
    <dbReference type="NCBI Taxonomy" id="3043614"/>
    <lineage>
        <taxon>Bacteria</taxon>
        <taxon>Bacillati</taxon>
        <taxon>Actinomycetota</taxon>
        <taxon>Actinomycetes</taxon>
        <taxon>Kitasatosporales</taxon>
        <taxon>Streptomycetaceae</taxon>
        <taxon>Streptomyces</taxon>
    </lineage>
</organism>
<keyword evidence="1" id="KW-0732">Signal</keyword>
<evidence type="ECO:0000256" key="1">
    <source>
        <dbReference type="ARBA" id="ARBA00022729"/>
    </source>
</evidence>
<evidence type="ECO:0000313" key="5">
    <source>
        <dbReference type="Proteomes" id="UP001224661"/>
    </source>
</evidence>
<dbReference type="InterPro" id="IPR011055">
    <property type="entry name" value="Dup_hybrid_motif"/>
</dbReference>
<protein>
    <submittedName>
        <fullName evidence="4">M23 family metallopeptidase</fullName>
        <ecNumber evidence="4">3.4.-.-</ecNumber>
    </submittedName>
</protein>
<keyword evidence="5" id="KW-1185">Reference proteome</keyword>
<dbReference type="GO" id="GO:0016787">
    <property type="term" value="F:hydrolase activity"/>
    <property type="evidence" value="ECO:0007669"/>
    <property type="project" value="UniProtKB-KW"/>
</dbReference>
<dbReference type="InterPro" id="IPR016047">
    <property type="entry name" value="M23ase_b-sheet_dom"/>
</dbReference>
<sequence length="190" mass="19541">MGGTPVRAAEAGGTAPPATAPATPPAAVTPTPPGDRAWPVRALIVRGWDPPATPYGPGHRGIDLAAPRGTDVRAAAPGRISYVGRIADRGVLTIDHTGTGDPPLRTTYEPVHALVDKGDEVAAGDVIGTVERPASAADAHCPRSCLHWGLRRGATYLDPLTLLPPQLLSRGPSRLLPVWGSGKGSESGTR</sequence>
<dbReference type="RefSeq" id="WP_282514840.1">
    <property type="nucleotide sequence ID" value="NZ_JASCIR010000016.1"/>
</dbReference>
<feature type="compositionally biased region" description="Low complexity" evidence="2">
    <location>
        <begin position="8"/>
        <end position="17"/>
    </location>
</feature>
<name>A0ABT6RVC0_9ACTN</name>
<dbReference type="InterPro" id="IPR050570">
    <property type="entry name" value="Cell_wall_metabolism_enzyme"/>
</dbReference>